<keyword evidence="1" id="KW-0808">Transferase</keyword>
<comment type="caution">
    <text evidence="1">The sequence shown here is derived from an EMBL/GenBank/DDBJ whole genome shotgun (WGS) entry which is preliminary data.</text>
</comment>
<organism evidence="1 2">
    <name type="scientific">candidate division TA06 bacterium</name>
    <dbReference type="NCBI Taxonomy" id="2250710"/>
    <lineage>
        <taxon>Bacteria</taxon>
        <taxon>Bacteria division TA06</taxon>
    </lineage>
</organism>
<dbReference type="Gene3D" id="3.10.450.620">
    <property type="entry name" value="JHP933, nucleotidyltransferase-like core domain"/>
    <property type="match status" value="1"/>
</dbReference>
<dbReference type="AlphaFoldDB" id="A0A523UT27"/>
<accession>A0A523UT27</accession>
<dbReference type="InterPro" id="IPR014942">
    <property type="entry name" value="AbiEii"/>
</dbReference>
<evidence type="ECO:0000313" key="1">
    <source>
        <dbReference type="EMBL" id="TET45697.1"/>
    </source>
</evidence>
<dbReference type="Proteomes" id="UP000315525">
    <property type="component" value="Unassembled WGS sequence"/>
</dbReference>
<dbReference type="EMBL" id="SOJN01000077">
    <property type="protein sequence ID" value="TET45697.1"/>
    <property type="molecule type" value="Genomic_DNA"/>
</dbReference>
<sequence length="272" mass="31915">MGADGELRDRQGRLDVLIDRRDLLETAREKNLPITIIEKDYVLGWLLFGFSGVTDLVLKGGTALSKFYFPQIWRLSEDLDFVFLGTDFKKVVTVLDKVFESVHENSGINFRLKSEYSNPEYLQLKIQYDAVIGKNWAKVDVTREKPIDRVVEKELQRVYSDYPGFSTKLETVEEILAQKLRAILERQKCRDYYDVWKLLELEIDLQHVRTLFERKCEFKDIEFAGSHQFFPADILEVLRPYWERELGRLLQPLPSLETVVSELKKKLQSVMV</sequence>
<evidence type="ECO:0000313" key="2">
    <source>
        <dbReference type="Proteomes" id="UP000315525"/>
    </source>
</evidence>
<gene>
    <name evidence="1" type="ORF">E3J62_06685</name>
</gene>
<dbReference type="Pfam" id="PF08843">
    <property type="entry name" value="AbiEii"/>
    <property type="match status" value="1"/>
</dbReference>
<dbReference type="GO" id="GO:0016740">
    <property type="term" value="F:transferase activity"/>
    <property type="evidence" value="ECO:0007669"/>
    <property type="project" value="UniProtKB-KW"/>
</dbReference>
<name>A0A523UT27_UNCT6</name>
<reference evidence="1 2" key="1">
    <citation type="submission" date="2019-03" db="EMBL/GenBank/DDBJ databases">
        <title>Metabolic potential of uncultured bacteria and archaea associated with petroleum seepage in deep-sea sediments.</title>
        <authorList>
            <person name="Dong X."/>
            <person name="Hubert C."/>
        </authorList>
    </citation>
    <scope>NUCLEOTIDE SEQUENCE [LARGE SCALE GENOMIC DNA]</scope>
    <source>
        <strain evidence="1">E44_bin18</strain>
    </source>
</reference>
<protein>
    <submittedName>
        <fullName evidence="1">Nucleotidyl transferase AbiEii/AbiGii toxin family protein</fullName>
    </submittedName>
</protein>
<proteinExistence type="predicted"/>